<accession>A0A6J7IX20</accession>
<dbReference type="Pfam" id="PF00571">
    <property type="entry name" value="CBS"/>
    <property type="match status" value="2"/>
</dbReference>
<gene>
    <name evidence="3" type="ORF">UFOPK3674_01455</name>
</gene>
<dbReference type="AlphaFoldDB" id="A0A6J7IX20"/>
<dbReference type="PROSITE" id="PS51371">
    <property type="entry name" value="CBS"/>
    <property type="match status" value="2"/>
</dbReference>
<sequence length="139" mass="14715">MHQFVNEIMSTDLHTCETSAPLAEAAQMMRDCDVGAVLAMEDGSCCGILTDRDIVVRGLATGGELEMLHVGDLCTTEVATLGPEDSIDRAVEMVRQRGIRRIPVMDHGKPVGMVSIGDLAIDRDPGSALGQISAAPATH</sequence>
<dbReference type="Gene3D" id="3.10.580.10">
    <property type="entry name" value="CBS-domain"/>
    <property type="match status" value="1"/>
</dbReference>
<evidence type="ECO:0000259" key="2">
    <source>
        <dbReference type="PROSITE" id="PS51371"/>
    </source>
</evidence>
<dbReference type="EMBL" id="CAFBMX010000007">
    <property type="protein sequence ID" value="CAB4935673.1"/>
    <property type="molecule type" value="Genomic_DNA"/>
</dbReference>
<evidence type="ECO:0000313" key="3">
    <source>
        <dbReference type="EMBL" id="CAB4935673.1"/>
    </source>
</evidence>
<dbReference type="SUPFAM" id="SSF54631">
    <property type="entry name" value="CBS-domain pair"/>
    <property type="match status" value="1"/>
</dbReference>
<evidence type="ECO:0000256" key="1">
    <source>
        <dbReference type="ARBA" id="ARBA00023122"/>
    </source>
</evidence>
<feature type="domain" description="CBS" evidence="2">
    <location>
        <begin position="9"/>
        <end position="65"/>
    </location>
</feature>
<dbReference type="InterPro" id="IPR000644">
    <property type="entry name" value="CBS_dom"/>
</dbReference>
<dbReference type="InterPro" id="IPR046342">
    <property type="entry name" value="CBS_dom_sf"/>
</dbReference>
<name>A0A6J7IX20_9ZZZZ</name>
<reference evidence="3" key="1">
    <citation type="submission" date="2020-05" db="EMBL/GenBank/DDBJ databases">
        <authorList>
            <person name="Chiriac C."/>
            <person name="Salcher M."/>
            <person name="Ghai R."/>
            <person name="Kavagutti S V."/>
        </authorList>
    </citation>
    <scope>NUCLEOTIDE SEQUENCE</scope>
</reference>
<proteinExistence type="predicted"/>
<dbReference type="PANTHER" id="PTHR43080:SF2">
    <property type="entry name" value="CBS DOMAIN-CONTAINING PROTEIN"/>
    <property type="match status" value="1"/>
</dbReference>
<organism evidence="3">
    <name type="scientific">freshwater metagenome</name>
    <dbReference type="NCBI Taxonomy" id="449393"/>
    <lineage>
        <taxon>unclassified sequences</taxon>
        <taxon>metagenomes</taxon>
        <taxon>ecological metagenomes</taxon>
    </lineage>
</organism>
<dbReference type="InterPro" id="IPR051257">
    <property type="entry name" value="Diverse_CBS-Domain"/>
</dbReference>
<feature type="domain" description="CBS" evidence="2">
    <location>
        <begin position="74"/>
        <end position="129"/>
    </location>
</feature>
<keyword evidence="1" id="KW-0129">CBS domain</keyword>
<protein>
    <submittedName>
        <fullName evidence="3">Unannotated protein</fullName>
    </submittedName>
</protein>
<dbReference type="PANTHER" id="PTHR43080">
    <property type="entry name" value="CBS DOMAIN-CONTAINING PROTEIN CBSX3, MITOCHONDRIAL"/>
    <property type="match status" value="1"/>
</dbReference>
<dbReference type="SMART" id="SM00116">
    <property type="entry name" value="CBS"/>
    <property type="match status" value="2"/>
</dbReference>